<feature type="domain" description="Heterokaryon incompatibility" evidence="1">
    <location>
        <begin position="54"/>
        <end position="211"/>
    </location>
</feature>
<evidence type="ECO:0000313" key="2">
    <source>
        <dbReference type="EMBL" id="PMD50688.1"/>
    </source>
</evidence>
<proteinExistence type="predicted"/>
<gene>
    <name evidence="2" type="ORF">K444DRAFT_576361</name>
</gene>
<dbReference type="Pfam" id="PF06985">
    <property type="entry name" value="HET"/>
    <property type="match status" value="1"/>
</dbReference>
<organism evidence="2 3">
    <name type="scientific">Hyaloscypha bicolor E</name>
    <dbReference type="NCBI Taxonomy" id="1095630"/>
    <lineage>
        <taxon>Eukaryota</taxon>
        <taxon>Fungi</taxon>
        <taxon>Dikarya</taxon>
        <taxon>Ascomycota</taxon>
        <taxon>Pezizomycotina</taxon>
        <taxon>Leotiomycetes</taxon>
        <taxon>Helotiales</taxon>
        <taxon>Hyaloscyphaceae</taxon>
        <taxon>Hyaloscypha</taxon>
        <taxon>Hyaloscypha bicolor</taxon>
    </lineage>
</organism>
<dbReference type="InParanoid" id="A0A2J6SIU5"/>
<evidence type="ECO:0000313" key="3">
    <source>
        <dbReference type="Proteomes" id="UP000235371"/>
    </source>
</evidence>
<sequence>MASFLYKALDINSHEIRILEFSLDIEESRGAVSKLKPRFRGTLKHVSLIDTDPYTALSYCWGDPASDEFLRLDSEGAQVQSIAITENLHRALLAVWERRGEKQELRIWVDALCINQSDLYERSQQIQMMRQIYSRAEEVLAWIGPIAGTAPSPAIERSLRKMQMVIPRPTLSSDQARSSRSDSMLTSGEEWDVMISFFNKEYWRRVWIIQEITVASTVTMLYGTVEVSWDFLVPVLRSLVKESAHGHEEQGINISGIGASHLLRFREHWIDTNKPISILQAMTWTTHTKATDPRDKIFALLGLCHDGFRIVPVPNYKQSLKSIISEMSRLSFSRNRSLDQICLRGADTKPQDSAEIPTWAPNWPSLWSSPYITTLEKLIFRSPKSFDFDPVLTTSTTSVLRVKAIYVGSINGISSSLESHTQSAQLQHSPKPYIFSTKNLRKELSDLGAATEEHVRVRLLIWRTLTMNCLGVDIRPNEIDECFSSLWTPQGRGSIYNTQIINWLDSNAWFKIGPWTIREWSQLQARVSETQSSWSSSIISSRAKQVNAELTERRRIKAWDAANQALEQVLGSGMRLAELNHVLEKPGTVKFMAGLVNPHTRSSDEVFFLRSCSVPVVLRRIGSDVNKYTYQVIGGVWLMDSHTGDLEQFRAKFDVPYHAEVVVLDLV</sequence>
<accession>A0A2J6SIU5</accession>
<dbReference type="Proteomes" id="UP000235371">
    <property type="component" value="Unassembled WGS sequence"/>
</dbReference>
<dbReference type="AlphaFoldDB" id="A0A2J6SIU5"/>
<name>A0A2J6SIU5_9HELO</name>
<dbReference type="PANTHER" id="PTHR24148">
    <property type="entry name" value="ANKYRIN REPEAT DOMAIN-CONTAINING PROTEIN 39 HOMOLOG-RELATED"/>
    <property type="match status" value="1"/>
</dbReference>
<evidence type="ECO:0000259" key="1">
    <source>
        <dbReference type="Pfam" id="PF06985"/>
    </source>
</evidence>
<dbReference type="RefSeq" id="XP_024727592.1">
    <property type="nucleotide sequence ID" value="XM_024877526.1"/>
</dbReference>
<keyword evidence="3" id="KW-1185">Reference proteome</keyword>
<dbReference type="OrthoDB" id="3526006at2759"/>
<reference evidence="2 3" key="1">
    <citation type="submission" date="2016-04" db="EMBL/GenBank/DDBJ databases">
        <title>A degradative enzymes factory behind the ericoid mycorrhizal symbiosis.</title>
        <authorList>
            <consortium name="DOE Joint Genome Institute"/>
            <person name="Martino E."/>
            <person name="Morin E."/>
            <person name="Grelet G."/>
            <person name="Kuo A."/>
            <person name="Kohler A."/>
            <person name="Daghino S."/>
            <person name="Barry K."/>
            <person name="Choi C."/>
            <person name="Cichocki N."/>
            <person name="Clum A."/>
            <person name="Copeland A."/>
            <person name="Hainaut M."/>
            <person name="Haridas S."/>
            <person name="Labutti K."/>
            <person name="Lindquist E."/>
            <person name="Lipzen A."/>
            <person name="Khouja H.-R."/>
            <person name="Murat C."/>
            <person name="Ohm R."/>
            <person name="Olson A."/>
            <person name="Spatafora J."/>
            <person name="Veneault-Fourrey C."/>
            <person name="Henrissat B."/>
            <person name="Grigoriev I."/>
            <person name="Martin F."/>
            <person name="Perotto S."/>
        </authorList>
    </citation>
    <scope>NUCLEOTIDE SEQUENCE [LARGE SCALE GENOMIC DNA]</scope>
    <source>
        <strain evidence="2 3">E</strain>
    </source>
</reference>
<dbReference type="EMBL" id="KZ613913">
    <property type="protein sequence ID" value="PMD50688.1"/>
    <property type="molecule type" value="Genomic_DNA"/>
</dbReference>
<dbReference type="InterPro" id="IPR052895">
    <property type="entry name" value="HetReg/Transcr_Mod"/>
</dbReference>
<protein>
    <submittedName>
        <fullName evidence="2">HET-domain-containing protein</fullName>
    </submittedName>
</protein>
<dbReference type="STRING" id="1095630.A0A2J6SIU5"/>
<dbReference type="PANTHER" id="PTHR24148:SF73">
    <property type="entry name" value="HET DOMAIN PROTEIN (AFU_ORTHOLOGUE AFUA_8G01020)"/>
    <property type="match status" value="1"/>
</dbReference>
<dbReference type="GeneID" id="36585603"/>
<dbReference type="InterPro" id="IPR010730">
    <property type="entry name" value="HET"/>
</dbReference>